<evidence type="ECO:0000313" key="4">
    <source>
        <dbReference type="Proteomes" id="UP000176260"/>
    </source>
</evidence>
<sequence length="247" mass="28144">MTDDDKDREEEEEEEEEERRRRSSSKSWKREWEHERKKMLRLFGIAFLALMFLTGAAFYFFNKGRLPAALVQGQTLTQNGELDQLKRQVAAYQQILDTWQLPDPNPDTFNIDTYFKEVYCYWLQMGLPQIQQLYQAKGFPACLTCEPCKKAPKSRRRVHYPRCTTCRDRIIIRERETVIPTPPPTPSATFHPGPNAPERSNPGPTAPERSQPGPTAPGGNPPPTSSPPPTSKPPSGGTRIIEYGVDP</sequence>
<comment type="caution">
    <text evidence="3">The sequence shown here is derived from an EMBL/GenBank/DDBJ whole genome shotgun (WGS) entry which is preliminary data.</text>
</comment>
<feature type="region of interest" description="Disordered" evidence="1">
    <location>
        <begin position="1"/>
        <end position="26"/>
    </location>
</feature>
<dbReference type="EMBL" id="MHIA01000008">
    <property type="protein sequence ID" value="OGY42694.1"/>
    <property type="molecule type" value="Genomic_DNA"/>
</dbReference>
<feature type="region of interest" description="Disordered" evidence="1">
    <location>
        <begin position="174"/>
        <end position="247"/>
    </location>
</feature>
<evidence type="ECO:0000256" key="2">
    <source>
        <dbReference type="SAM" id="Phobius"/>
    </source>
</evidence>
<proteinExistence type="predicted"/>
<name>A0A1G1XRX2_9BACT</name>
<keyword evidence="2" id="KW-1133">Transmembrane helix</keyword>
<dbReference type="Proteomes" id="UP000176260">
    <property type="component" value="Unassembled WGS sequence"/>
</dbReference>
<protein>
    <submittedName>
        <fullName evidence="3">Uncharacterized protein</fullName>
    </submittedName>
</protein>
<keyword evidence="2" id="KW-0812">Transmembrane</keyword>
<feature type="compositionally biased region" description="Acidic residues" evidence="1">
    <location>
        <begin position="1"/>
        <end position="17"/>
    </location>
</feature>
<accession>A0A1G1XRX2</accession>
<reference evidence="3 4" key="1">
    <citation type="journal article" date="2016" name="Nat. Commun.">
        <title>Thousands of microbial genomes shed light on interconnected biogeochemical processes in an aquifer system.</title>
        <authorList>
            <person name="Anantharaman K."/>
            <person name="Brown C.T."/>
            <person name="Hug L.A."/>
            <person name="Sharon I."/>
            <person name="Castelle C.J."/>
            <person name="Probst A.J."/>
            <person name="Thomas B.C."/>
            <person name="Singh A."/>
            <person name="Wilkins M.J."/>
            <person name="Karaoz U."/>
            <person name="Brodie E.L."/>
            <person name="Williams K.H."/>
            <person name="Hubbard S.S."/>
            <person name="Banfield J.F."/>
        </authorList>
    </citation>
    <scope>NUCLEOTIDE SEQUENCE [LARGE SCALE GENOMIC DNA]</scope>
</reference>
<evidence type="ECO:0000256" key="1">
    <source>
        <dbReference type="SAM" id="MobiDB-lite"/>
    </source>
</evidence>
<feature type="compositionally biased region" description="Pro residues" evidence="1">
    <location>
        <begin position="219"/>
        <end position="232"/>
    </location>
</feature>
<dbReference type="AlphaFoldDB" id="A0A1G1XRX2"/>
<evidence type="ECO:0000313" key="3">
    <source>
        <dbReference type="EMBL" id="OGY42694.1"/>
    </source>
</evidence>
<organism evidence="3 4">
    <name type="scientific">Candidatus Buchananbacteria bacterium RBG_13_39_9</name>
    <dbReference type="NCBI Taxonomy" id="1797531"/>
    <lineage>
        <taxon>Bacteria</taxon>
        <taxon>Candidatus Buchananiibacteriota</taxon>
    </lineage>
</organism>
<keyword evidence="2" id="KW-0472">Membrane</keyword>
<gene>
    <name evidence="3" type="ORF">A2Y67_01365</name>
</gene>
<feature type="transmembrane region" description="Helical" evidence="2">
    <location>
        <begin position="39"/>
        <end position="61"/>
    </location>
</feature>